<dbReference type="SMART" id="SM01133">
    <property type="entry name" value="DeoC"/>
    <property type="match status" value="1"/>
</dbReference>
<organism evidence="7 8">
    <name type="scientific">Candidatus Falkowbacteria bacterium CG1_02_37_44</name>
    <dbReference type="NCBI Taxonomy" id="1805146"/>
    <lineage>
        <taxon>Bacteria</taxon>
        <taxon>Candidatus Falkowiibacteriota</taxon>
    </lineage>
</organism>
<dbReference type="PANTHER" id="PTHR10889:SF1">
    <property type="entry name" value="DEOXYRIBOSE-PHOSPHATE ALDOLASE"/>
    <property type="match status" value="1"/>
</dbReference>
<sequence length="237" mass="26628">MPIEKEVLKEIAKIIDHTNIRKDATEEDIKKTCREAKKYGFRGVCVNPQWVKLVKKELEGTDIKVVCLVDPPIGDSPHSKRIKICQKAKKDGTDNLDVVINIPDVKHERWEKILRDLKEICQVLPTKVIIGSGYLTDEEIVRASQIVKKAGAFCVKTATEKDPLEHRELKEKFYHLKLMREGAPGLLVKAAGGIRTLSDAKEAIKAGADIIGTSSGVEIIEENLKHKVQYETLNRQS</sequence>
<dbReference type="UniPathway" id="UPA00002">
    <property type="reaction ID" value="UER00468"/>
</dbReference>
<keyword evidence="4 6" id="KW-0704">Schiff base</keyword>
<keyword evidence="2 6" id="KW-0963">Cytoplasm</keyword>
<feature type="active site" description="Schiff-base intermediate with acetaldehyde" evidence="6">
    <location>
        <position position="156"/>
    </location>
</feature>
<dbReference type="HAMAP" id="MF_00114">
    <property type="entry name" value="DeoC_type1"/>
    <property type="match status" value="1"/>
</dbReference>
<gene>
    <name evidence="6" type="primary">deoC</name>
    <name evidence="7" type="ORF">AUJ27_02890</name>
</gene>
<dbReference type="GO" id="GO:0016052">
    <property type="term" value="P:carbohydrate catabolic process"/>
    <property type="evidence" value="ECO:0007669"/>
    <property type="project" value="TreeGrafter"/>
</dbReference>
<protein>
    <recommendedName>
        <fullName evidence="6">Deoxyribose-phosphate aldolase</fullName>
        <shortName evidence="6">DERA</shortName>
        <ecNumber evidence="6">4.1.2.4</ecNumber>
    </recommendedName>
    <alternativeName>
        <fullName evidence="6">2-deoxy-D-ribose 5-phosphate aldolase</fullName>
    </alternativeName>
    <alternativeName>
        <fullName evidence="6">Phosphodeoxyriboaldolase</fullName>
        <shortName evidence="6">Deoxyriboaldolase</shortName>
    </alternativeName>
</protein>
<dbReference type="Pfam" id="PF01791">
    <property type="entry name" value="DeoC"/>
    <property type="match status" value="1"/>
</dbReference>
<evidence type="ECO:0000256" key="3">
    <source>
        <dbReference type="ARBA" id="ARBA00023239"/>
    </source>
</evidence>
<dbReference type="GO" id="GO:0004139">
    <property type="term" value="F:deoxyribose-phosphate aldolase activity"/>
    <property type="evidence" value="ECO:0007669"/>
    <property type="project" value="UniProtKB-UniRule"/>
</dbReference>
<dbReference type="STRING" id="1805146.AUJ27_02890"/>
<evidence type="ECO:0000313" key="7">
    <source>
        <dbReference type="EMBL" id="OIO07201.1"/>
    </source>
</evidence>
<dbReference type="NCBIfam" id="TIGR00126">
    <property type="entry name" value="deoC"/>
    <property type="match status" value="1"/>
</dbReference>
<dbReference type="PANTHER" id="PTHR10889">
    <property type="entry name" value="DEOXYRIBOSE-PHOSPHATE ALDOLASE"/>
    <property type="match status" value="1"/>
</dbReference>
<dbReference type="SUPFAM" id="SSF51569">
    <property type="entry name" value="Aldolase"/>
    <property type="match status" value="1"/>
</dbReference>
<evidence type="ECO:0000256" key="1">
    <source>
        <dbReference type="ARBA" id="ARBA00010936"/>
    </source>
</evidence>
<dbReference type="EMBL" id="MNUU01000055">
    <property type="protein sequence ID" value="OIO07201.1"/>
    <property type="molecule type" value="Genomic_DNA"/>
</dbReference>
<dbReference type="GO" id="GO:0009264">
    <property type="term" value="P:deoxyribonucleotide catabolic process"/>
    <property type="evidence" value="ECO:0007669"/>
    <property type="project" value="UniProtKB-UniRule"/>
</dbReference>
<evidence type="ECO:0000256" key="2">
    <source>
        <dbReference type="ARBA" id="ARBA00022490"/>
    </source>
</evidence>
<proteinExistence type="inferred from homology"/>
<dbReference type="GO" id="GO:0006018">
    <property type="term" value="P:2-deoxyribose 1-phosphate catabolic process"/>
    <property type="evidence" value="ECO:0007669"/>
    <property type="project" value="UniProtKB-UniRule"/>
</dbReference>
<evidence type="ECO:0000256" key="6">
    <source>
        <dbReference type="HAMAP-Rule" id="MF_00114"/>
    </source>
</evidence>
<comment type="catalytic activity">
    <reaction evidence="5 6">
        <text>2-deoxy-D-ribose 5-phosphate = D-glyceraldehyde 3-phosphate + acetaldehyde</text>
        <dbReference type="Rhea" id="RHEA:12821"/>
        <dbReference type="ChEBI" id="CHEBI:15343"/>
        <dbReference type="ChEBI" id="CHEBI:59776"/>
        <dbReference type="ChEBI" id="CHEBI:62877"/>
        <dbReference type="EC" id="4.1.2.4"/>
    </reaction>
</comment>
<dbReference type="GO" id="GO:0005737">
    <property type="term" value="C:cytoplasm"/>
    <property type="evidence" value="ECO:0007669"/>
    <property type="project" value="UniProtKB-SubCell"/>
</dbReference>
<accession>A0A1J4T746</accession>
<comment type="caution">
    <text evidence="7">The sequence shown here is derived from an EMBL/GenBank/DDBJ whole genome shotgun (WGS) entry which is preliminary data.</text>
</comment>
<feature type="active site" description="Proton donor/acceptor" evidence="6">
    <location>
        <position position="97"/>
    </location>
</feature>
<feature type="active site" description="Proton donor/acceptor" evidence="6">
    <location>
        <position position="189"/>
    </location>
</feature>
<dbReference type="InterPro" id="IPR013785">
    <property type="entry name" value="Aldolase_TIM"/>
</dbReference>
<comment type="similarity">
    <text evidence="1 6">Belongs to the DeoC/FbaB aldolase family. DeoC type 1 subfamily.</text>
</comment>
<dbReference type="CDD" id="cd00959">
    <property type="entry name" value="DeoC"/>
    <property type="match status" value="1"/>
</dbReference>
<keyword evidence="3 6" id="KW-0456">Lyase</keyword>
<dbReference type="Proteomes" id="UP000183192">
    <property type="component" value="Unassembled WGS sequence"/>
</dbReference>
<evidence type="ECO:0000256" key="4">
    <source>
        <dbReference type="ARBA" id="ARBA00023270"/>
    </source>
</evidence>
<evidence type="ECO:0000256" key="5">
    <source>
        <dbReference type="ARBA" id="ARBA00048791"/>
    </source>
</evidence>
<dbReference type="PIRSF" id="PIRSF001357">
    <property type="entry name" value="DeoC"/>
    <property type="match status" value="1"/>
</dbReference>
<reference evidence="7 8" key="1">
    <citation type="journal article" date="2016" name="Environ. Microbiol.">
        <title>Genomic resolution of a cold subsurface aquifer community provides metabolic insights for novel microbes adapted to high CO concentrations.</title>
        <authorList>
            <person name="Probst A.J."/>
            <person name="Castelle C.J."/>
            <person name="Singh A."/>
            <person name="Brown C.T."/>
            <person name="Anantharaman K."/>
            <person name="Sharon I."/>
            <person name="Hug L.A."/>
            <person name="Burstein D."/>
            <person name="Emerson J.B."/>
            <person name="Thomas B.C."/>
            <person name="Banfield J.F."/>
        </authorList>
    </citation>
    <scope>NUCLEOTIDE SEQUENCE [LARGE SCALE GENOMIC DNA]</scope>
    <source>
        <strain evidence="7">CG1_02_37_44</strain>
    </source>
</reference>
<comment type="subcellular location">
    <subcellularLocation>
        <location evidence="6">Cytoplasm</location>
    </subcellularLocation>
</comment>
<dbReference type="InterPro" id="IPR028581">
    <property type="entry name" value="DeoC_typeI"/>
</dbReference>
<comment type="pathway">
    <text evidence="6">Carbohydrate degradation; 2-deoxy-D-ribose 1-phosphate degradation; D-glyceraldehyde 3-phosphate and acetaldehyde from 2-deoxy-alpha-D-ribose 1-phosphate: step 2/2.</text>
</comment>
<dbReference type="EC" id="4.1.2.4" evidence="6"/>
<comment type="function">
    <text evidence="6">Catalyzes a reversible aldol reaction between acetaldehyde and D-glyceraldehyde 3-phosphate to generate 2-deoxy-D-ribose 5-phosphate.</text>
</comment>
<dbReference type="Gene3D" id="3.20.20.70">
    <property type="entry name" value="Aldolase class I"/>
    <property type="match status" value="1"/>
</dbReference>
<dbReference type="InterPro" id="IPR002915">
    <property type="entry name" value="DeoC/FbaB/LacD_aldolase"/>
</dbReference>
<name>A0A1J4T746_9BACT</name>
<evidence type="ECO:0000313" key="8">
    <source>
        <dbReference type="Proteomes" id="UP000183192"/>
    </source>
</evidence>
<dbReference type="InterPro" id="IPR011343">
    <property type="entry name" value="DeoC"/>
</dbReference>
<dbReference type="AlphaFoldDB" id="A0A1J4T746"/>